<keyword evidence="2" id="KW-1185">Reference proteome</keyword>
<accession>A0AAV8P0K1</accession>
<organism evidence="1 2">
    <name type="scientific">Ensete ventricosum</name>
    <name type="common">Abyssinian banana</name>
    <name type="synonym">Musa ensete</name>
    <dbReference type="NCBI Taxonomy" id="4639"/>
    <lineage>
        <taxon>Eukaryota</taxon>
        <taxon>Viridiplantae</taxon>
        <taxon>Streptophyta</taxon>
        <taxon>Embryophyta</taxon>
        <taxon>Tracheophyta</taxon>
        <taxon>Spermatophyta</taxon>
        <taxon>Magnoliopsida</taxon>
        <taxon>Liliopsida</taxon>
        <taxon>Zingiberales</taxon>
        <taxon>Musaceae</taxon>
        <taxon>Ensete</taxon>
    </lineage>
</organism>
<gene>
    <name evidence="1" type="ORF">OPV22_033002</name>
</gene>
<evidence type="ECO:0000313" key="2">
    <source>
        <dbReference type="Proteomes" id="UP001222027"/>
    </source>
</evidence>
<reference evidence="1 2" key="1">
    <citation type="submission" date="2022-12" db="EMBL/GenBank/DDBJ databases">
        <title>Chromosome-scale assembly of the Ensete ventricosum genome.</title>
        <authorList>
            <person name="Dussert Y."/>
            <person name="Stocks J."/>
            <person name="Wendawek A."/>
            <person name="Woldeyes F."/>
            <person name="Nichols R.A."/>
            <person name="Borrell J.S."/>
        </authorList>
    </citation>
    <scope>NUCLEOTIDE SEQUENCE [LARGE SCALE GENOMIC DNA]</scope>
    <source>
        <strain evidence="2">cv. Maze</strain>
        <tissue evidence="1">Seeds</tissue>
    </source>
</reference>
<comment type="caution">
    <text evidence="1">The sequence shown here is derived from an EMBL/GenBank/DDBJ whole genome shotgun (WGS) entry which is preliminary data.</text>
</comment>
<dbReference type="Proteomes" id="UP001222027">
    <property type="component" value="Unassembled WGS sequence"/>
</dbReference>
<protein>
    <submittedName>
        <fullName evidence="1">Uncharacterized protein</fullName>
    </submittedName>
</protein>
<proteinExistence type="predicted"/>
<name>A0AAV8P0K1_ENSVE</name>
<sequence>MINGEMTPAGTGLMEMATKNWNCIPNLLVLALTKQKKTHLVEVRRPAQGQSTKAKEAEVFDRDDHLVRSLEHHQLSSSDRAQRSC</sequence>
<dbReference type="AlphaFoldDB" id="A0AAV8P0K1"/>
<dbReference type="EMBL" id="JAQQAF010000009">
    <property type="protein sequence ID" value="KAJ8460076.1"/>
    <property type="molecule type" value="Genomic_DNA"/>
</dbReference>
<evidence type="ECO:0000313" key="1">
    <source>
        <dbReference type="EMBL" id="KAJ8460076.1"/>
    </source>
</evidence>